<feature type="compositionally biased region" description="Polar residues" evidence="1">
    <location>
        <begin position="729"/>
        <end position="738"/>
    </location>
</feature>
<comment type="caution">
    <text evidence="4">The sequence shown here is derived from an EMBL/GenBank/DDBJ whole genome shotgun (WGS) entry which is preliminary data.</text>
</comment>
<dbReference type="SUPFAM" id="SSF49265">
    <property type="entry name" value="Fibronectin type III"/>
    <property type="match status" value="1"/>
</dbReference>
<feature type="compositionally biased region" description="Basic residues" evidence="1">
    <location>
        <begin position="708"/>
        <end position="717"/>
    </location>
</feature>
<evidence type="ECO:0000313" key="5">
    <source>
        <dbReference type="Proteomes" id="UP001217089"/>
    </source>
</evidence>
<feature type="compositionally biased region" description="Polar residues" evidence="1">
    <location>
        <begin position="442"/>
        <end position="453"/>
    </location>
</feature>
<feature type="compositionally biased region" description="Polar residues" evidence="1">
    <location>
        <begin position="683"/>
        <end position="698"/>
    </location>
</feature>
<feature type="region of interest" description="Disordered" evidence="1">
    <location>
        <begin position="411"/>
        <end position="490"/>
    </location>
</feature>
<feature type="transmembrane region" description="Helical" evidence="2">
    <location>
        <begin position="176"/>
        <end position="199"/>
    </location>
</feature>
<dbReference type="Pfam" id="PF00041">
    <property type="entry name" value="fn3"/>
    <property type="match status" value="1"/>
</dbReference>
<feature type="region of interest" description="Disordered" evidence="1">
    <location>
        <begin position="372"/>
        <end position="399"/>
    </location>
</feature>
<reference evidence="4 5" key="1">
    <citation type="submission" date="2022-12" db="EMBL/GenBank/DDBJ databases">
        <title>Chromosome-level genome of Tegillarca granosa.</title>
        <authorList>
            <person name="Kim J."/>
        </authorList>
    </citation>
    <scope>NUCLEOTIDE SEQUENCE [LARGE SCALE GENOMIC DNA]</scope>
    <source>
        <strain evidence="4">Teg-2019</strain>
        <tissue evidence="4">Adductor muscle</tissue>
    </source>
</reference>
<feature type="compositionally biased region" description="Polar residues" evidence="1">
    <location>
        <begin position="552"/>
        <end position="582"/>
    </location>
</feature>
<dbReference type="SMART" id="SM00060">
    <property type="entry name" value="FN3"/>
    <property type="match status" value="1"/>
</dbReference>
<gene>
    <name evidence="4" type="ORF">KUTeg_006477</name>
</gene>
<proteinExistence type="predicted"/>
<feature type="region of interest" description="Disordered" evidence="1">
    <location>
        <begin position="536"/>
        <end position="776"/>
    </location>
</feature>
<dbReference type="CDD" id="cd00063">
    <property type="entry name" value="FN3"/>
    <property type="match status" value="1"/>
</dbReference>
<protein>
    <recommendedName>
        <fullName evidence="3">Fibronectin type-III domain-containing protein</fullName>
    </recommendedName>
</protein>
<keyword evidence="2" id="KW-0812">Transmembrane</keyword>
<evidence type="ECO:0000256" key="1">
    <source>
        <dbReference type="SAM" id="MobiDB-lite"/>
    </source>
</evidence>
<feature type="compositionally biased region" description="Low complexity" evidence="1">
    <location>
        <begin position="901"/>
        <end position="913"/>
    </location>
</feature>
<feature type="compositionally biased region" description="Polar residues" evidence="1">
    <location>
        <begin position="916"/>
        <end position="939"/>
    </location>
</feature>
<feature type="region of interest" description="Disordered" evidence="1">
    <location>
        <begin position="1"/>
        <end position="21"/>
    </location>
</feature>
<evidence type="ECO:0000259" key="3">
    <source>
        <dbReference type="PROSITE" id="PS50853"/>
    </source>
</evidence>
<keyword evidence="2" id="KW-0472">Membrane</keyword>
<sequence length="990" mass="111799">MLTGNSSMPTASQTGEEAGIPTVLPTDASGATYIPPVIKSIGKRPLSPRNVTAILKDGGIFISWLPPIPTPGLPITYYVIEVNTDKDWKLLKDIDKTSYLLENPNPATTYRFRVFAYSIAAYSYSSTVAMVTTPEEVTKVYISTPVALPDDNGKDFAPRESDEKPKSGFFLSDPQIGGIIGGLLFLLVAVLLAIIGVMCSKRRDRNRGEKYGKFVTPLLCIHSDIFFNSEIALYNIRRLTLYVTGGGFISDYWGDNVKYIGPADEMDNSHNRTNLKNNVLFLATFSYRKELGFTSLYNSYNPPIMLTNEDEAEWNYGNTSGGRSSLRPIRLDNGIFIVPHTNEIYREEVTPQSTSLHNPRFYDPDNDMFDSYNSYKAPSSGKRVHNGSHPVDSFSHWPQSRNESYVDRSNFANNSVDRDPRLQTFRSPNSSRYSGRKLPQVPTVQPKTENAPSSYDPYPILKTPGSLQNVSSDDDEGGFVPKRPPLPDGYQEPYNQAHKRPYEPQRFVDVPQPRIDDPTYENFPFYPDDVFSTSIPQYPSSERPTFPRHSSMKPTSYQTYLTGDPIQNETLPFTDEISSVLPSFSEKPHDHSTDSNVFKYPYSGPEDSYKYPYSGPEDSYKYPYSGPEDSYTPQRMERPNWTLSNDRYNDSYDRSFSPGRWTHYSPVRDKQVARVSPTKKSKQNGSDSSEPISYTRDQLQGAVERVRRAPKLRRTRSTGRPFYLEQDSFDSSSPQVVPSSGYRGPNLSESDILPKNSQFRKGPHYSDSDAIPSAHDYDRYGRPYGYKYDIEPFKGVGDSRNSVSSSGRGSMPGKPRPLSDPRGYSRDNATPDSISSGIGSRNTSQATGSSMNSRIPGHYPSVSSVQTPQEHDLSHDSSPFLDGTSSLPRRDTSADENYEFDSTLLDPDLTDPLRSYPSSRNNSQLRSALESGLNTSNFYNDLYPKPSKQSRYSDSEARFEKLRQEYHQFRRKQNERYHQSRLLAMDSEML</sequence>
<keyword evidence="5" id="KW-1185">Reference proteome</keyword>
<dbReference type="InterPro" id="IPR013783">
    <property type="entry name" value="Ig-like_fold"/>
</dbReference>
<dbReference type="Proteomes" id="UP001217089">
    <property type="component" value="Unassembled WGS sequence"/>
</dbReference>
<feature type="region of interest" description="Disordered" evidence="1">
    <location>
        <begin position="792"/>
        <end position="955"/>
    </location>
</feature>
<feature type="compositionally biased region" description="Low complexity" evidence="1">
    <location>
        <begin position="795"/>
        <end position="809"/>
    </location>
</feature>
<organism evidence="4 5">
    <name type="scientific">Tegillarca granosa</name>
    <name type="common">Malaysian cockle</name>
    <name type="synonym">Anadara granosa</name>
    <dbReference type="NCBI Taxonomy" id="220873"/>
    <lineage>
        <taxon>Eukaryota</taxon>
        <taxon>Metazoa</taxon>
        <taxon>Spiralia</taxon>
        <taxon>Lophotrochozoa</taxon>
        <taxon>Mollusca</taxon>
        <taxon>Bivalvia</taxon>
        <taxon>Autobranchia</taxon>
        <taxon>Pteriomorphia</taxon>
        <taxon>Arcoida</taxon>
        <taxon>Arcoidea</taxon>
        <taxon>Arcidae</taxon>
        <taxon>Tegillarca</taxon>
    </lineage>
</organism>
<dbReference type="PROSITE" id="PS50853">
    <property type="entry name" value="FN3"/>
    <property type="match status" value="1"/>
</dbReference>
<name>A0ABQ9FGK3_TEGGR</name>
<evidence type="ECO:0000313" key="4">
    <source>
        <dbReference type="EMBL" id="KAJ8316463.1"/>
    </source>
</evidence>
<feature type="domain" description="Fibronectin type-III" evidence="3">
    <location>
        <begin position="44"/>
        <end position="136"/>
    </location>
</feature>
<feature type="compositionally biased region" description="Polar residues" evidence="1">
    <location>
        <begin position="424"/>
        <end position="433"/>
    </location>
</feature>
<dbReference type="Gene3D" id="2.60.40.10">
    <property type="entry name" value="Immunoglobulins"/>
    <property type="match status" value="1"/>
</dbReference>
<dbReference type="InterPro" id="IPR003961">
    <property type="entry name" value="FN3_dom"/>
</dbReference>
<accession>A0ABQ9FGK3</accession>
<keyword evidence="2" id="KW-1133">Transmembrane helix</keyword>
<feature type="compositionally biased region" description="Polar residues" evidence="1">
    <location>
        <begin position="827"/>
        <end position="853"/>
    </location>
</feature>
<dbReference type="InterPro" id="IPR036116">
    <property type="entry name" value="FN3_sf"/>
</dbReference>
<feature type="compositionally biased region" description="Polar residues" evidence="1">
    <location>
        <begin position="1"/>
        <end position="15"/>
    </location>
</feature>
<evidence type="ECO:0000256" key="2">
    <source>
        <dbReference type="SAM" id="Phobius"/>
    </source>
</evidence>
<dbReference type="EMBL" id="JARBDR010000328">
    <property type="protein sequence ID" value="KAJ8316463.1"/>
    <property type="molecule type" value="Genomic_DNA"/>
</dbReference>